<dbReference type="EMBL" id="CP098324">
    <property type="protein sequence ID" value="URW77719.1"/>
    <property type="molecule type" value="Genomic_DNA"/>
</dbReference>
<proteinExistence type="predicted"/>
<evidence type="ECO:0000313" key="5">
    <source>
        <dbReference type="Proteomes" id="UP001056268"/>
    </source>
</evidence>
<dbReference type="Pfam" id="PF01476">
    <property type="entry name" value="LysM"/>
    <property type="match status" value="1"/>
</dbReference>
<dbReference type="Proteomes" id="UP001056268">
    <property type="component" value="Chromosome"/>
</dbReference>
<gene>
    <name evidence="3" type="ORF">NBT09_06995</name>
    <name evidence="2" type="ORF">UQ52_03495</name>
</gene>
<reference evidence="3" key="2">
    <citation type="submission" date="2022-05" db="EMBL/GenBank/DDBJ databases">
        <title>Tracking Rickettsia raoultii infection dynamics in vivo by bioorthogonal metabolic labeling.</title>
        <authorList>
            <person name="Zhu D.-Y."/>
            <person name="Jia N."/>
            <person name="Li C."/>
            <person name="Zhang M.-Z."/>
            <person name="Liu H.-B."/>
            <person name="Cao W.-C."/>
        </authorList>
    </citation>
    <scope>NUCLEOTIDE SEQUENCE</scope>
    <source>
        <strain evidence="3">BIME</strain>
    </source>
</reference>
<dbReference type="CDD" id="cd00118">
    <property type="entry name" value="LysM"/>
    <property type="match status" value="1"/>
</dbReference>
<evidence type="ECO:0000313" key="3">
    <source>
        <dbReference type="EMBL" id="URW77719.1"/>
    </source>
</evidence>
<evidence type="ECO:0000259" key="1">
    <source>
        <dbReference type="PROSITE" id="PS51782"/>
    </source>
</evidence>
<feature type="domain" description="LysM" evidence="1">
    <location>
        <begin position="7"/>
        <end position="51"/>
    </location>
</feature>
<evidence type="ECO:0000313" key="4">
    <source>
        <dbReference type="Proteomes" id="UP000077462"/>
    </source>
</evidence>
<dbReference type="SMART" id="SM00257">
    <property type="entry name" value="LysM"/>
    <property type="match status" value="1"/>
</dbReference>
<keyword evidence="5" id="KW-1185">Reference proteome</keyword>
<dbReference type="SUPFAM" id="SSF54106">
    <property type="entry name" value="LysM domain"/>
    <property type="match status" value="1"/>
</dbReference>
<accession>A0A9N7G9F6</accession>
<dbReference type="RefSeq" id="WP_041404153.1">
    <property type="nucleotide sequence ID" value="NZ_CP010969.1"/>
</dbReference>
<dbReference type="Proteomes" id="UP000077462">
    <property type="component" value="Chromosome"/>
</dbReference>
<dbReference type="Gene3D" id="3.10.350.10">
    <property type="entry name" value="LysM domain"/>
    <property type="match status" value="1"/>
</dbReference>
<dbReference type="EMBL" id="CP010969">
    <property type="protein sequence ID" value="AJQ52381.1"/>
    <property type="molecule type" value="Genomic_DNA"/>
</dbReference>
<dbReference type="InterPro" id="IPR018392">
    <property type="entry name" value="LysM"/>
</dbReference>
<protein>
    <submittedName>
        <fullName evidence="3">LysM peptidoglycan-binding domain-containing protein</fullName>
    </submittedName>
    <submittedName>
        <fullName evidence="2">Lysozyme</fullName>
    </submittedName>
</protein>
<organism evidence="2 4">
    <name type="scientific">Rickettsia conorii subsp. raoultii</name>
    <dbReference type="NCBI Taxonomy" id="369822"/>
    <lineage>
        <taxon>Bacteria</taxon>
        <taxon>Pseudomonadati</taxon>
        <taxon>Pseudomonadota</taxon>
        <taxon>Alphaproteobacteria</taxon>
        <taxon>Rickettsiales</taxon>
        <taxon>Rickettsiaceae</taxon>
        <taxon>Rickettsieae</taxon>
        <taxon>Rickettsia</taxon>
        <taxon>spotted fever group</taxon>
    </lineage>
</organism>
<sequence>MPNRTAKVYTVKSGDALSKISQNYGTPVQDLVKYNNIRDPNHIAVGWGISFSGDLHDFS</sequence>
<reference evidence="2 4" key="1">
    <citation type="journal article" date="2016" name="Genome Announc.">
        <title>Genome Sequence of the Tick-Borne Pathogen Rickettsia raoultii.</title>
        <authorList>
            <person name="El Karkouri K."/>
            <person name="Mediannikov O."/>
            <person name="Robert C."/>
            <person name="Raoult D."/>
            <person name="Fournier P.E."/>
        </authorList>
    </citation>
    <scope>NUCLEOTIDE SEQUENCE [LARGE SCALE GENOMIC DNA]</scope>
    <source>
        <strain evidence="2 4">Khabarovsk</strain>
    </source>
</reference>
<name>A0A9N7G9F6_RICCR</name>
<dbReference type="AlphaFoldDB" id="A0A9N7G9F6"/>
<evidence type="ECO:0000313" key="2">
    <source>
        <dbReference type="EMBL" id="AJQ52381.1"/>
    </source>
</evidence>
<dbReference type="InterPro" id="IPR036779">
    <property type="entry name" value="LysM_dom_sf"/>
</dbReference>
<dbReference type="PROSITE" id="PS51782">
    <property type="entry name" value="LYSM"/>
    <property type="match status" value="1"/>
</dbReference>